<name>A0A0E9U928_ANGAN</name>
<reference evidence="1" key="2">
    <citation type="journal article" date="2015" name="Fish Shellfish Immunol.">
        <title>Early steps in the European eel (Anguilla anguilla)-Vibrio vulnificus interaction in the gills: Role of the RtxA13 toxin.</title>
        <authorList>
            <person name="Callol A."/>
            <person name="Pajuelo D."/>
            <person name="Ebbesson L."/>
            <person name="Teles M."/>
            <person name="MacKenzie S."/>
            <person name="Amaro C."/>
        </authorList>
    </citation>
    <scope>NUCLEOTIDE SEQUENCE</scope>
</reference>
<reference evidence="1" key="1">
    <citation type="submission" date="2014-11" db="EMBL/GenBank/DDBJ databases">
        <authorList>
            <person name="Amaro Gonzalez C."/>
        </authorList>
    </citation>
    <scope>NUCLEOTIDE SEQUENCE</scope>
</reference>
<evidence type="ECO:0000313" key="1">
    <source>
        <dbReference type="EMBL" id="JAH62331.1"/>
    </source>
</evidence>
<organism evidence="1">
    <name type="scientific">Anguilla anguilla</name>
    <name type="common">European freshwater eel</name>
    <name type="synonym">Muraena anguilla</name>
    <dbReference type="NCBI Taxonomy" id="7936"/>
    <lineage>
        <taxon>Eukaryota</taxon>
        <taxon>Metazoa</taxon>
        <taxon>Chordata</taxon>
        <taxon>Craniata</taxon>
        <taxon>Vertebrata</taxon>
        <taxon>Euteleostomi</taxon>
        <taxon>Actinopterygii</taxon>
        <taxon>Neopterygii</taxon>
        <taxon>Teleostei</taxon>
        <taxon>Anguilliformes</taxon>
        <taxon>Anguillidae</taxon>
        <taxon>Anguilla</taxon>
    </lineage>
</organism>
<proteinExistence type="predicted"/>
<protein>
    <submittedName>
        <fullName evidence="1">Uncharacterized protein</fullName>
    </submittedName>
</protein>
<accession>A0A0E9U928</accession>
<sequence>MTARALVPMPTLPSPNTTLTLSECYRASTMTQKWKKVKRVYV</sequence>
<dbReference type="EMBL" id="GBXM01046246">
    <property type="protein sequence ID" value="JAH62331.1"/>
    <property type="molecule type" value="Transcribed_RNA"/>
</dbReference>
<dbReference type="AlphaFoldDB" id="A0A0E9U928"/>